<evidence type="ECO:0000313" key="2">
    <source>
        <dbReference type="EMBL" id="MPC61761.1"/>
    </source>
</evidence>
<comment type="caution">
    <text evidence="2">The sequence shown here is derived from an EMBL/GenBank/DDBJ whole genome shotgun (WGS) entry which is preliminary data.</text>
</comment>
<accession>A0A5B7GNU6</accession>
<sequence length="127" mass="14033">MKAGRQVKTRRQAGRRGDRQACGGTGRRARGHSGKQAERRAGSEVRQQMARYSSLRHHHHHSRRRSLAWQSTRQTCQLLCGGRAVLGAVCLHPLSPSAAPHATQVCNNTTHTRTRSSSSLTRASDEC</sequence>
<feature type="region of interest" description="Disordered" evidence="1">
    <location>
        <begin position="1"/>
        <end position="69"/>
    </location>
</feature>
<dbReference type="AlphaFoldDB" id="A0A5B7GNU6"/>
<dbReference type="Proteomes" id="UP000324222">
    <property type="component" value="Unassembled WGS sequence"/>
</dbReference>
<reference evidence="2 3" key="1">
    <citation type="submission" date="2019-05" db="EMBL/GenBank/DDBJ databases">
        <title>Another draft genome of Portunus trituberculatus and its Hox gene families provides insights of decapod evolution.</title>
        <authorList>
            <person name="Jeong J.-H."/>
            <person name="Song I."/>
            <person name="Kim S."/>
            <person name="Choi T."/>
            <person name="Kim D."/>
            <person name="Ryu S."/>
            <person name="Kim W."/>
        </authorList>
    </citation>
    <scope>NUCLEOTIDE SEQUENCE [LARGE SCALE GENOMIC DNA]</scope>
    <source>
        <tissue evidence="2">Muscle</tissue>
    </source>
</reference>
<gene>
    <name evidence="2" type="ORF">E2C01_055837</name>
</gene>
<feature type="region of interest" description="Disordered" evidence="1">
    <location>
        <begin position="108"/>
        <end position="127"/>
    </location>
</feature>
<evidence type="ECO:0000256" key="1">
    <source>
        <dbReference type="SAM" id="MobiDB-lite"/>
    </source>
</evidence>
<keyword evidence="3" id="KW-1185">Reference proteome</keyword>
<protein>
    <submittedName>
        <fullName evidence="2">Uncharacterized protein</fullName>
    </submittedName>
</protein>
<feature type="compositionally biased region" description="Low complexity" evidence="1">
    <location>
        <begin position="109"/>
        <end position="127"/>
    </location>
</feature>
<feature type="compositionally biased region" description="Basic residues" evidence="1">
    <location>
        <begin position="54"/>
        <end position="66"/>
    </location>
</feature>
<organism evidence="2 3">
    <name type="scientific">Portunus trituberculatus</name>
    <name type="common">Swimming crab</name>
    <name type="synonym">Neptunus trituberculatus</name>
    <dbReference type="NCBI Taxonomy" id="210409"/>
    <lineage>
        <taxon>Eukaryota</taxon>
        <taxon>Metazoa</taxon>
        <taxon>Ecdysozoa</taxon>
        <taxon>Arthropoda</taxon>
        <taxon>Crustacea</taxon>
        <taxon>Multicrustacea</taxon>
        <taxon>Malacostraca</taxon>
        <taxon>Eumalacostraca</taxon>
        <taxon>Eucarida</taxon>
        <taxon>Decapoda</taxon>
        <taxon>Pleocyemata</taxon>
        <taxon>Brachyura</taxon>
        <taxon>Eubrachyura</taxon>
        <taxon>Portunoidea</taxon>
        <taxon>Portunidae</taxon>
        <taxon>Portuninae</taxon>
        <taxon>Portunus</taxon>
    </lineage>
</organism>
<evidence type="ECO:0000313" key="3">
    <source>
        <dbReference type="Proteomes" id="UP000324222"/>
    </source>
</evidence>
<name>A0A5B7GNU6_PORTR</name>
<dbReference type="EMBL" id="VSRR010018899">
    <property type="protein sequence ID" value="MPC61761.1"/>
    <property type="molecule type" value="Genomic_DNA"/>
</dbReference>
<feature type="compositionally biased region" description="Basic residues" evidence="1">
    <location>
        <begin position="1"/>
        <end position="14"/>
    </location>
</feature>
<proteinExistence type="predicted"/>